<evidence type="ECO:0000256" key="1">
    <source>
        <dbReference type="ARBA" id="ARBA00004167"/>
    </source>
</evidence>
<dbReference type="GO" id="GO:0016020">
    <property type="term" value="C:membrane"/>
    <property type="evidence" value="ECO:0007669"/>
    <property type="project" value="UniProtKB-SubCell"/>
</dbReference>
<dbReference type="PANTHER" id="PTHR28649">
    <property type="entry name" value="PROTEIN REPRIMO-RELATED"/>
    <property type="match status" value="1"/>
</dbReference>
<dbReference type="GeneTree" id="ENSGT00950000185385"/>
<dbReference type="Proteomes" id="UP000594220">
    <property type="component" value="Unplaced"/>
</dbReference>
<feature type="transmembrane region" description="Helical" evidence="5">
    <location>
        <begin position="37"/>
        <end position="62"/>
    </location>
</feature>
<dbReference type="InterPro" id="IPR043383">
    <property type="entry name" value="Reprimo_fam"/>
</dbReference>
<proteinExistence type="predicted"/>
<evidence type="ECO:0000256" key="4">
    <source>
        <dbReference type="ARBA" id="ARBA00023136"/>
    </source>
</evidence>
<reference evidence="6" key="2">
    <citation type="submission" date="2025-09" db="UniProtKB">
        <authorList>
            <consortium name="Ensembl"/>
        </authorList>
    </citation>
    <scope>IDENTIFICATION</scope>
</reference>
<keyword evidence="7" id="KW-1185">Reference proteome</keyword>
<evidence type="ECO:0000313" key="6">
    <source>
        <dbReference type="Ensembl" id="ENSCPRP00005002679.1"/>
    </source>
</evidence>
<dbReference type="AlphaFoldDB" id="A0A7M4FRT2"/>
<keyword evidence="3 5" id="KW-1133">Transmembrane helix</keyword>
<reference evidence="6" key="1">
    <citation type="submission" date="2025-08" db="UniProtKB">
        <authorList>
            <consortium name="Ensembl"/>
        </authorList>
    </citation>
    <scope>IDENTIFICATION</scope>
</reference>
<evidence type="ECO:0000256" key="2">
    <source>
        <dbReference type="ARBA" id="ARBA00022692"/>
    </source>
</evidence>
<dbReference type="Ensembl" id="ENSCPRT00005003135.1">
    <property type="protein sequence ID" value="ENSCPRP00005002679.1"/>
    <property type="gene ID" value="ENSCPRG00005001953.1"/>
</dbReference>
<comment type="subcellular location">
    <subcellularLocation>
        <location evidence="1">Membrane</location>
        <topology evidence="1">Single-pass membrane protein</topology>
    </subcellularLocation>
</comment>
<evidence type="ECO:0000313" key="7">
    <source>
        <dbReference type="Proteomes" id="UP000594220"/>
    </source>
</evidence>
<name>A0A7M4FRT2_CROPO</name>
<evidence type="ECO:0000256" key="5">
    <source>
        <dbReference type="SAM" id="Phobius"/>
    </source>
</evidence>
<keyword evidence="2 5" id="KW-0812">Transmembrane</keyword>
<evidence type="ECO:0000256" key="3">
    <source>
        <dbReference type="ARBA" id="ARBA00022989"/>
    </source>
</evidence>
<dbReference type="PANTHER" id="PTHR28649:SF3">
    <property type="entry name" value="REPRIMO-LIKE PROTEIN"/>
    <property type="match status" value="1"/>
</dbReference>
<organism evidence="6 7">
    <name type="scientific">Crocodylus porosus</name>
    <name type="common">Saltwater crocodile</name>
    <name type="synonym">Estuarine crocodile</name>
    <dbReference type="NCBI Taxonomy" id="8502"/>
    <lineage>
        <taxon>Eukaryota</taxon>
        <taxon>Metazoa</taxon>
        <taxon>Chordata</taxon>
        <taxon>Craniata</taxon>
        <taxon>Vertebrata</taxon>
        <taxon>Euteleostomi</taxon>
        <taxon>Archelosauria</taxon>
        <taxon>Archosauria</taxon>
        <taxon>Crocodylia</taxon>
        <taxon>Longirostres</taxon>
        <taxon>Crocodylidae</taxon>
        <taxon>Crocodylus</taxon>
    </lineage>
</organism>
<protein>
    <submittedName>
        <fullName evidence="6">Uncharacterized protein</fullName>
    </submittedName>
</protein>
<sequence>MNGTVSTGVPTVASLLSTGCAVVVGSEAGSQRSVQGVQVAVLCVLCLTVIFGVIFLGCNLLLRAESMMALLARDRWPSKEMEVGIAGT</sequence>
<keyword evidence="4 5" id="KW-0472">Membrane</keyword>
<accession>A0A7M4FRT2</accession>